<dbReference type="Pfam" id="PF00190">
    <property type="entry name" value="Cupin_1"/>
    <property type="match status" value="1"/>
</dbReference>
<comment type="caution">
    <text evidence="14">The sequence shown here is derived from an EMBL/GenBank/DDBJ whole genome shotgun (WGS) entry which is preliminary data.</text>
</comment>
<feature type="binding site" evidence="10">
    <location>
        <position position="104"/>
    </location>
    <ligand>
        <name>Mn(2+)</name>
        <dbReference type="ChEBI" id="CHEBI:29035"/>
    </ligand>
</feature>
<name>A0AAW1JKS5_SAPOF</name>
<protein>
    <recommendedName>
        <fullName evidence="12">Germin-like protein</fullName>
    </recommendedName>
</protein>
<accession>A0AAW1JKS5</accession>
<evidence type="ECO:0000256" key="3">
    <source>
        <dbReference type="ARBA" id="ARBA00022523"/>
    </source>
</evidence>
<evidence type="ECO:0000256" key="6">
    <source>
        <dbReference type="ARBA" id="ARBA00022729"/>
    </source>
</evidence>
<evidence type="ECO:0000256" key="7">
    <source>
        <dbReference type="ARBA" id="ARBA00023157"/>
    </source>
</evidence>
<evidence type="ECO:0000256" key="1">
    <source>
        <dbReference type="ARBA" id="ARBA00004271"/>
    </source>
</evidence>
<dbReference type="Gene3D" id="2.60.120.10">
    <property type="entry name" value="Jelly Rolls"/>
    <property type="match status" value="1"/>
</dbReference>
<keyword evidence="4 12" id="KW-0964">Secreted</keyword>
<evidence type="ECO:0000259" key="13">
    <source>
        <dbReference type="SMART" id="SM00835"/>
    </source>
</evidence>
<evidence type="ECO:0000256" key="10">
    <source>
        <dbReference type="PIRSR" id="PIRSR601929-2"/>
    </source>
</evidence>
<feature type="binding site" evidence="9">
    <location>
        <position position="104"/>
    </location>
    <ligand>
        <name>oxalate</name>
        <dbReference type="ChEBI" id="CHEBI:30623"/>
    </ligand>
</feature>
<evidence type="ECO:0000256" key="9">
    <source>
        <dbReference type="PIRSR" id="PIRSR601929-1"/>
    </source>
</evidence>
<dbReference type="Proteomes" id="UP001443914">
    <property type="component" value="Unassembled WGS sequence"/>
</dbReference>
<evidence type="ECO:0000256" key="8">
    <source>
        <dbReference type="ARBA" id="ARBA00023211"/>
    </source>
</evidence>
<evidence type="ECO:0000256" key="11">
    <source>
        <dbReference type="PIRSR" id="PIRSR601929-3"/>
    </source>
</evidence>
<dbReference type="InterPro" id="IPR006045">
    <property type="entry name" value="Cupin_1"/>
</dbReference>
<dbReference type="AlphaFoldDB" id="A0AAW1JKS5"/>
<gene>
    <name evidence="14" type="ORF">RND81_07G066700</name>
</gene>
<evidence type="ECO:0000256" key="12">
    <source>
        <dbReference type="RuleBase" id="RU366015"/>
    </source>
</evidence>
<keyword evidence="8 9" id="KW-0464">Manganese</keyword>
<evidence type="ECO:0000313" key="14">
    <source>
        <dbReference type="EMBL" id="KAK9705563.1"/>
    </source>
</evidence>
<dbReference type="EMBL" id="JBDFQZ010000007">
    <property type="protein sequence ID" value="KAK9705563.1"/>
    <property type="molecule type" value="Genomic_DNA"/>
</dbReference>
<dbReference type="PRINTS" id="PR00325">
    <property type="entry name" value="GERMIN"/>
</dbReference>
<keyword evidence="3 12" id="KW-0052">Apoplast</keyword>
<keyword evidence="6 12" id="KW-0732">Signal</keyword>
<dbReference type="GO" id="GO:0030145">
    <property type="term" value="F:manganese ion binding"/>
    <property type="evidence" value="ECO:0007669"/>
    <property type="project" value="UniProtKB-UniRule"/>
</dbReference>
<dbReference type="InterPro" id="IPR014710">
    <property type="entry name" value="RmlC-like_jellyroll"/>
</dbReference>
<feature type="binding site" evidence="9">
    <location>
        <position position="108"/>
    </location>
    <ligand>
        <name>oxalate</name>
        <dbReference type="ChEBI" id="CHEBI:30623"/>
    </ligand>
</feature>
<comment type="subcellular location">
    <subcellularLocation>
        <location evidence="1 12">Secreted</location>
        <location evidence="1 12">Extracellular space</location>
        <location evidence="1 12">Apoplast</location>
    </subcellularLocation>
</comment>
<dbReference type="GO" id="GO:0048046">
    <property type="term" value="C:apoplast"/>
    <property type="evidence" value="ECO:0007669"/>
    <property type="project" value="UniProtKB-SubCell"/>
</dbReference>
<dbReference type="InterPro" id="IPR001929">
    <property type="entry name" value="Germin"/>
</dbReference>
<feature type="binding site" evidence="10">
    <location>
        <position position="108"/>
    </location>
    <ligand>
        <name>Mn(2+)</name>
        <dbReference type="ChEBI" id="CHEBI:29035"/>
    </ligand>
</feature>
<evidence type="ECO:0000256" key="4">
    <source>
        <dbReference type="ARBA" id="ARBA00022525"/>
    </source>
</evidence>
<dbReference type="CDD" id="cd02241">
    <property type="entry name" value="cupin_OxOx"/>
    <property type="match status" value="1"/>
</dbReference>
<dbReference type="PANTHER" id="PTHR31238">
    <property type="entry name" value="GERMIN-LIKE PROTEIN SUBFAMILY 3 MEMBER 3"/>
    <property type="match status" value="1"/>
</dbReference>
<proteinExistence type="inferred from homology"/>
<sequence length="208" mass="22499">MNNLAFFITFSLLASLFHAIVSDYCVGDLNLPMGPAGYACKNPNNVIVDDFIFTGFRVGGPTNNIFKNNANLAFANAYPGLNGLGISLGRLDFAVEGVIPLHTHRTSEVLILIKGRIIAGFIDINNMAYYKTLEVGDVMIFPEGLLHFQANIGRKPALAFVSLNSANPGFQVTSSALFAGNLPAELVEKTVLLDHAQVIKLRKLFGNI</sequence>
<dbReference type="InterPro" id="IPR011051">
    <property type="entry name" value="RmlC_Cupin_sf"/>
</dbReference>
<feature type="chain" id="PRO_5043103937" description="Germin-like protein" evidence="12">
    <location>
        <begin position="20"/>
        <end position="208"/>
    </location>
</feature>
<feature type="binding site" evidence="10">
    <location>
        <position position="147"/>
    </location>
    <ligand>
        <name>Mn(2+)</name>
        <dbReference type="ChEBI" id="CHEBI:29035"/>
    </ligand>
</feature>
<evidence type="ECO:0000256" key="5">
    <source>
        <dbReference type="ARBA" id="ARBA00022723"/>
    </source>
</evidence>
<keyword evidence="15" id="KW-1185">Reference proteome</keyword>
<comment type="similarity">
    <text evidence="2 12">Belongs to the germin family.</text>
</comment>
<evidence type="ECO:0000256" key="2">
    <source>
        <dbReference type="ARBA" id="ARBA00007456"/>
    </source>
</evidence>
<dbReference type="FunFam" id="2.60.120.10:FF:000047">
    <property type="entry name" value="Auxin-binding protein ABP19a"/>
    <property type="match status" value="1"/>
</dbReference>
<evidence type="ECO:0000313" key="15">
    <source>
        <dbReference type="Proteomes" id="UP001443914"/>
    </source>
</evidence>
<dbReference type="SUPFAM" id="SSF51182">
    <property type="entry name" value="RmlC-like cupins"/>
    <property type="match status" value="1"/>
</dbReference>
<organism evidence="14 15">
    <name type="scientific">Saponaria officinalis</name>
    <name type="common">Common soapwort</name>
    <name type="synonym">Lychnis saponaria</name>
    <dbReference type="NCBI Taxonomy" id="3572"/>
    <lineage>
        <taxon>Eukaryota</taxon>
        <taxon>Viridiplantae</taxon>
        <taxon>Streptophyta</taxon>
        <taxon>Embryophyta</taxon>
        <taxon>Tracheophyta</taxon>
        <taxon>Spermatophyta</taxon>
        <taxon>Magnoliopsida</taxon>
        <taxon>eudicotyledons</taxon>
        <taxon>Gunneridae</taxon>
        <taxon>Pentapetalae</taxon>
        <taxon>Caryophyllales</taxon>
        <taxon>Caryophyllaceae</taxon>
        <taxon>Caryophylleae</taxon>
        <taxon>Saponaria</taxon>
    </lineage>
</organism>
<keyword evidence="5 9" id="KW-0479">Metal-binding</keyword>
<feature type="signal peptide" evidence="12">
    <location>
        <begin position="1"/>
        <end position="19"/>
    </location>
</feature>
<feature type="domain" description="Cupin type-1" evidence="13">
    <location>
        <begin position="54"/>
        <end position="199"/>
    </location>
</feature>
<feature type="binding site" evidence="10">
    <location>
        <position position="102"/>
    </location>
    <ligand>
        <name>Mn(2+)</name>
        <dbReference type="ChEBI" id="CHEBI:29035"/>
    </ligand>
</feature>
<keyword evidence="7 11" id="KW-1015">Disulfide bond</keyword>
<reference evidence="14" key="1">
    <citation type="submission" date="2024-03" db="EMBL/GenBank/DDBJ databases">
        <title>WGS assembly of Saponaria officinalis var. Norfolk2.</title>
        <authorList>
            <person name="Jenkins J."/>
            <person name="Shu S."/>
            <person name="Grimwood J."/>
            <person name="Barry K."/>
            <person name="Goodstein D."/>
            <person name="Schmutz J."/>
            <person name="Leebens-Mack J."/>
            <person name="Osbourn A."/>
        </authorList>
    </citation>
    <scope>NUCLEOTIDE SEQUENCE [LARGE SCALE GENOMIC DNA]</scope>
    <source>
        <strain evidence="14">JIC</strain>
    </source>
</reference>
<dbReference type="SMART" id="SM00835">
    <property type="entry name" value="Cupin_1"/>
    <property type="match status" value="1"/>
</dbReference>
<feature type="disulfide bond" evidence="11">
    <location>
        <begin position="25"/>
        <end position="40"/>
    </location>
</feature>